<dbReference type="Pfam" id="PF20151">
    <property type="entry name" value="DUF6533"/>
    <property type="match status" value="1"/>
</dbReference>
<comment type="caution">
    <text evidence="4">The sequence shown here is derived from an EMBL/GenBank/DDBJ whole genome shotgun (WGS) entry which is preliminary data.</text>
</comment>
<protein>
    <recommendedName>
        <fullName evidence="3">DUF6533 domain-containing protein</fullName>
    </recommendedName>
</protein>
<dbReference type="EMBL" id="JANAWD010000076">
    <property type="protein sequence ID" value="KAJ3488028.1"/>
    <property type="molecule type" value="Genomic_DNA"/>
</dbReference>
<accession>A0AAD5V702</accession>
<reference evidence="4" key="1">
    <citation type="submission" date="2022-07" db="EMBL/GenBank/DDBJ databases">
        <title>Genome Sequence of Physisporinus lineatus.</title>
        <authorList>
            <person name="Buettner E."/>
        </authorList>
    </citation>
    <scope>NUCLEOTIDE SEQUENCE</scope>
    <source>
        <strain evidence="4">VT162</strain>
    </source>
</reference>
<feature type="compositionally biased region" description="Basic and acidic residues" evidence="1">
    <location>
        <begin position="244"/>
        <end position="253"/>
    </location>
</feature>
<organism evidence="4 5">
    <name type="scientific">Meripilus lineatus</name>
    <dbReference type="NCBI Taxonomy" id="2056292"/>
    <lineage>
        <taxon>Eukaryota</taxon>
        <taxon>Fungi</taxon>
        <taxon>Dikarya</taxon>
        <taxon>Basidiomycota</taxon>
        <taxon>Agaricomycotina</taxon>
        <taxon>Agaricomycetes</taxon>
        <taxon>Polyporales</taxon>
        <taxon>Meripilaceae</taxon>
        <taxon>Meripilus</taxon>
    </lineage>
</organism>
<dbReference type="Proteomes" id="UP001212997">
    <property type="component" value="Unassembled WGS sequence"/>
</dbReference>
<name>A0AAD5V702_9APHY</name>
<feature type="transmembrane region" description="Helical" evidence="2">
    <location>
        <begin position="12"/>
        <end position="32"/>
    </location>
</feature>
<feature type="domain" description="DUF6533" evidence="3">
    <location>
        <begin position="23"/>
        <end position="61"/>
    </location>
</feature>
<feature type="transmembrane region" description="Helical" evidence="2">
    <location>
        <begin position="107"/>
        <end position="129"/>
    </location>
</feature>
<dbReference type="AlphaFoldDB" id="A0AAD5V702"/>
<feature type="region of interest" description="Disordered" evidence="1">
    <location>
        <begin position="224"/>
        <end position="253"/>
    </location>
</feature>
<keyword evidence="2" id="KW-1133">Transmembrane helix</keyword>
<evidence type="ECO:0000313" key="5">
    <source>
        <dbReference type="Proteomes" id="UP001212997"/>
    </source>
</evidence>
<feature type="transmembrane region" description="Helical" evidence="2">
    <location>
        <begin position="150"/>
        <end position="172"/>
    </location>
</feature>
<feature type="compositionally biased region" description="Acidic residues" evidence="1">
    <location>
        <begin position="232"/>
        <end position="242"/>
    </location>
</feature>
<dbReference type="InterPro" id="IPR045340">
    <property type="entry name" value="DUF6533"/>
</dbReference>
<feature type="transmembrane region" description="Helical" evidence="2">
    <location>
        <begin position="39"/>
        <end position="58"/>
    </location>
</feature>
<keyword evidence="2" id="KW-0812">Transmembrane</keyword>
<gene>
    <name evidence="4" type="ORF">NLI96_g3132</name>
</gene>
<evidence type="ECO:0000259" key="3">
    <source>
        <dbReference type="Pfam" id="PF20151"/>
    </source>
</evidence>
<proteinExistence type="predicted"/>
<evidence type="ECO:0000313" key="4">
    <source>
        <dbReference type="EMBL" id="KAJ3488028.1"/>
    </source>
</evidence>
<sequence length="253" mass="28284">MTNTDFTTDQLYLANYTLFLAGAIFFYDYFLTLDQEMQYVWFAFKGGGVWLFLFNRYFTFMTYLTGFVPNFTPFRSVEWSITGQQSNVSIVEGCHWGLLQDSGVRTAIAWEALLTFDVMIFTLTIAKTIRDRGDERIKLNAFAELIARDGAIYFAVMACANAANATTFYVLAPPLKGTLSSFATNVSSTMVSRMMLNIRQHAHVPTPYSFSLGSGVESTGVDFTGGRVTQDDLQDDGDEIQLEDMGRGRSGEA</sequence>
<evidence type="ECO:0000256" key="2">
    <source>
        <dbReference type="SAM" id="Phobius"/>
    </source>
</evidence>
<keyword evidence="2" id="KW-0472">Membrane</keyword>
<keyword evidence="5" id="KW-1185">Reference proteome</keyword>
<evidence type="ECO:0000256" key="1">
    <source>
        <dbReference type="SAM" id="MobiDB-lite"/>
    </source>
</evidence>